<dbReference type="STRING" id="441209.GCA_001870665_01226"/>
<proteinExistence type="predicted"/>
<name>A0A2K8KCJ6_9RHOB</name>
<dbReference type="AlphaFoldDB" id="A0A2K8KCJ6"/>
<dbReference type="KEGG" id="rbg:BG454_07240"/>
<reference evidence="1 2" key="1">
    <citation type="submission" date="2017-11" db="EMBL/GenBank/DDBJ databases">
        <title>Revised Sequence and Annotation of the Rhodobaca barguzinensis strain alga05 Genome.</title>
        <authorList>
            <person name="Kopejtka K."/>
            <person name="Tomasch J.M."/>
            <person name="Bunk B."/>
            <person name="Koblizek M."/>
        </authorList>
    </citation>
    <scope>NUCLEOTIDE SEQUENCE [LARGE SCALE GENOMIC DNA]</scope>
    <source>
        <strain evidence="2">alga05</strain>
    </source>
</reference>
<dbReference type="Proteomes" id="UP000228948">
    <property type="component" value="Chromosome"/>
</dbReference>
<evidence type="ECO:0000313" key="2">
    <source>
        <dbReference type="Proteomes" id="UP000228948"/>
    </source>
</evidence>
<evidence type="ECO:0000313" key="1">
    <source>
        <dbReference type="EMBL" id="ATX65643.1"/>
    </source>
</evidence>
<accession>A0A2K8KCJ6</accession>
<sequence>MPSGQGRVPVAEVLGRMARELELLAGNMAQVDALLDQVLAEAHTVDHVALQQVDRLRQETEGLQHFVEALATTLHPDGSCDPVLATRVLKLRAQVLRLQGQAVESASNDLW</sequence>
<organism evidence="1 2">
    <name type="scientific">Roseinatronobacter bogoriensis subsp. barguzinensis</name>
    <dbReference type="NCBI Taxonomy" id="441209"/>
    <lineage>
        <taxon>Bacteria</taxon>
        <taxon>Pseudomonadati</taxon>
        <taxon>Pseudomonadota</taxon>
        <taxon>Alphaproteobacteria</taxon>
        <taxon>Rhodobacterales</taxon>
        <taxon>Paracoccaceae</taxon>
        <taxon>Roseinatronobacter</taxon>
    </lineage>
</organism>
<gene>
    <name evidence="1" type="ORF">BG454_07240</name>
</gene>
<protein>
    <submittedName>
        <fullName evidence="1">Uncharacterized protein</fullName>
    </submittedName>
</protein>
<dbReference type="EMBL" id="CP024899">
    <property type="protein sequence ID" value="ATX65643.1"/>
    <property type="molecule type" value="Genomic_DNA"/>
</dbReference>
<keyword evidence="2" id="KW-1185">Reference proteome</keyword>